<name>A0A6J5M1P6_9CAUD</name>
<accession>A0A6J5M1P6</accession>
<sequence>MSDYKRRLLDTMRELQKAIKEGDEQHAQILWHRLEIQILGRSYWT</sequence>
<gene>
    <name evidence="1" type="ORF">UFOVP395_190</name>
</gene>
<dbReference type="EMBL" id="LR796380">
    <property type="protein sequence ID" value="CAB4140855.1"/>
    <property type="molecule type" value="Genomic_DNA"/>
</dbReference>
<protein>
    <submittedName>
        <fullName evidence="1">Uncharacterized protein</fullName>
    </submittedName>
</protein>
<evidence type="ECO:0000313" key="1">
    <source>
        <dbReference type="EMBL" id="CAB4140855.1"/>
    </source>
</evidence>
<organism evidence="1">
    <name type="scientific">uncultured Caudovirales phage</name>
    <dbReference type="NCBI Taxonomy" id="2100421"/>
    <lineage>
        <taxon>Viruses</taxon>
        <taxon>Duplodnaviria</taxon>
        <taxon>Heunggongvirae</taxon>
        <taxon>Uroviricota</taxon>
        <taxon>Caudoviricetes</taxon>
        <taxon>Peduoviridae</taxon>
        <taxon>Maltschvirus</taxon>
        <taxon>Maltschvirus maltsch</taxon>
    </lineage>
</organism>
<reference evidence="1" key="1">
    <citation type="submission" date="2020-04" db="EMBL/GenBank/DDBJ databases">
        <authorList>
            <person name="Chiriac C."/>
            <person name="Salcher M."/>
            <person name="Ghai R."/>
            <person name="Kavagutti S V."/>
        </authorList>
    </citation>
    <scope>NUCLEOTIDE SEQUENCE</scope>
</reference>
<proteinExistence type="predicted"/>